<dbReference type="AlphaFoldDB" id="A0A835XDY0"/>
<reference evidence="10" key="1">
    <citation type="journal article" date="2020" name="bioRxiv">
        <title>Comparative genomics of Chlamydomonas.</title>
        <authorList>
            <person name="Craig R.J."/>
            <person name="Hasan A.R."/>
            <person name="Ness R.W."/>
            <person name="Keightley P.D."/>
        </authorList>
    </citation>
    <scope>NUCLEOTIDE SEQUENCE</scope>
    <source>
        <strain evidence="10">CCAP 11/70</strain>
    </source>
</reference>
<dbReference type="GO" id="GO:0005524">
    <property type="term" value="F:ATP binding"/>
    <property type="evidence" value="ECO:0007669"/>
    <property type="project" value="UniProtKB-KW"/>
</dbReference>
<accession>A0A835XDY0</accession>
<dbReference type="OrthoDB" id="10254721at2759"/>
<evidence type="ECO:0000256" key="2">
    <source>
        <dbReference type="ARBA" id="ARBA00009747"/>
    </source>
</evidence>
<feature type="non-terminal residue" evidence="10">
    <location>
        <position position="1"/>
    </location>
</feature>
<evidence type="ECO:0000313" key="10">
    <source>
        <dbReference type="EMBL" id="KAG2482253.1"/>
    </source>
</evidence>
<dbReference type="Proteomes" id="UP000612055">
    <property type="component" value="Unassembled WGS sequence"/>
</dbReference>
<dbReference type="PANTHER" id="PTHR12153">
    <property type="entry name" value="SELENOPROTEIN O"/>
    <property type="match status" value="1"/>
</dbReference>
<keyword evidence="7" id="KW-0067">ATP-binding</keyword>
<sequence length="423" mass="44517">VGRRTGSLVAAWQAVGWCHGVLNTDNMSVTGLTIDYGPFGFLDRYDPDFISNGSDDSGRYDFKGQPEICRWNCEKLAEAVRAVLPEARGKRAITDAYDIAFRRTYRSIMRRKLGLATIAPAAASATSDSAAAAASAAAEEDGEEAAGDEALAQSLLGVLEETGADFTNTFRCLSRFPVPPPGTDPASPEALGAGGVLDHILGQLADAPTLAAAAAPRIPPPNLTMLAGLAQKNPDLLHQLGMSQQMLASELARLRRHEALLKVTPADKAEGDRARWSAWLAQYGARLQERVAAGRLDPEERVRVMNATNPRFILRNWIAQAAIERAEEGDFSEVARVYALLRNPFSEASVEDLLAEALAEAAAAEAGSGGAVKDEGASSSAAAPAAPGEAAAAEAATGASCVLPMYDGRPPEWAAKLCVTCSS</sequence>
<protein>
    <recommendedName>
        <fullName evidence="9">Selenoprotein O</fullName>
    </recommendedName>
</protein>
<evidence type="ECO:0000313" key="11">
    <source>
        <dbReference type="Proteomes" id="UP000612055"/>
    </source>
</evidence>
<evidence type="ECO:0000256" key="9">
    <source>
        <dbReference type="ARBA" id="ARBA00031547"/>
    </source>
</evidence>
<dbReference type="Pfam" id="PF02696">
    <property type="entry name" value="SelO"/>
    <property type="match status" value="1"/>
</dbReference>
<name>A0A835XDY0_9CHLO</name>
<evidence type="ECO:0000256" key="8">
    <source>
        <dbReference type="ARBA" id="ARBA00022842"/>
    </source>
</evidence>
<keyword evidence="11" id="KW-1185">Reference proteome</keyword>
<organism evidence="10 11">
    <name type="scientific">Edaphochlamys debaryana</name>
    <dbReference type="NCBI Taxonomy" id="47281"/>
    <lineage>
        <taxon>Eukaryota</taxon>
        <taxon>Viridiplantae</taxon>
        <taxon>Chlorophyta</taxon>
        <taxon>core chlorophytes</taxon>
        <taxon>Chlorophyceae</taxon>
        <taxon>CS clade</taxon>
        <taxon>Chlamydomonadales</taxon>
        <taxon>Chlamydomonadales incertae sedis</taxon>
        <taxon>Edaphochlamys</taxon>
    </lineage>
</organism>
<keyword evidence="6" id="KW-0547">Nucleotide-binding</keyword>
<keyword evidence="5" id="KW-0479">Metal-binding</keyword>
<dbReference type="GO" id="GO:0046872">
    <property type="term" value="F:metal ion binding"/>
    <property type="evidence" value="ECO:0007669"/>
    <property type="project" value="UniProtKB-KW"/>
</dbReference>
<evidence type="ECO:0000256" key="6">
    <source>
        <dbReference type="ARBA" id="ARBA00022741"/>
    </source>
</evidence>
<dbReference type="PANTHER" id="PTHR12153:SF15">
    <property type="entry name" value="PROTEIN ADENYLYLTRANSFERASE SELO, MITOCHONDRIAL"/>
    <property type="match status" value="1"/>
</dbReference>
<dbReference type="InterPro" id="IPR003846">
    <property type="entry name" value="SelO"/>
</dbReference>
<keyword evidence="3" id="KW-0808">Transferase</keyword>
<evidence type="ECO:0000256" key="1">
    <source>
        <dbReference type="ARBA" id="ARBA00001946"/>
    </source>
</evidence>
<evidence type="ECO:0000256" key="7">
    <source>
        <dbReference type="ARBA" id="ARBA00022840"/>
    </source>
</evidence>
<comment type="caution">
    <text evidence="10">The sequence shown here is derived from an EMBL/GenBank/DDBJ whole genome shotgun (WGS) entry which is preliminary data.</text>
</comment>
<evidence type="ECO:0000256" key="5">
    <source>
        <dbReference type="ARBA" id="ARBA00022723"/>
    </source>
</evidence>
<gene>
    <name evidence="10" type="ORF">HYH03_018797</name>
</gene>
<dbReference type="GO" id="GO:0016779">
    <property type="term" value="F:nucleotidyltransferase activity"/>
    <property type="evidence" value="ECO:0007669"/>
    <property type="project" value="UniProtKB-KW"/>
</dbReference>
<comment type="similarity">
    <text evidence="2">Belongs to the SELO family.</text>
</comment>
<keyword evidence="4" id="KW-0548">Nucleotidyltransferase</keyword>
<evidence type="ECO:0000256" key="4">
    <source>
        <dbReference type="ARBA" id="ARBA00022695"/>
    </source>
</evidence>
<dbReference type="EMBL" id="JAEHOE010000238">
    <property type="protein sequence ID" value="KAG2482253.1"/>
    <property type="molecule type" value="Genomic_DNA"/>
</dbReference>
<comment type="cofactor">
    <cofactor evidence="1">
        <name>Mg(2+)</name>
        <dbReference type="ChEBI" id="CHEBI:18420"/>
    </cofactor>
</comment>
<proteinExistence type="inferred from homology"/>
<keyword evidence="8" id="KW-0460">Magnesium</keyword>
<evidence type="ECO:0000256" key="3">
    <source>
        <dbReference type="ARBA" id="ARBA00022679"/>
    </source>
</evidence>